<dbReference type="EMBL" id="CP061539">
    <property type="protein sequence ID" value="QNV38214.1"/>
    <property type="molecule type" value="Genomic_DNA"/>
</dbReference>
<feature type="binding site" evidence="4">
    <location>
        <position position="171"/>
    </location>
    <ligand>
        <name>Mg(2+)</name>
        <dbReference type="ChEBI" id="CHEBI:18420"/>
    </ligand>
</feature>
<keyword evidence="3 4" id="KW-0456">Lyase</keyword>
<dbReference type="GeneID" id="96623145"/>
<keyword evidence="2 4" id="KW-0460">Magnesium</keyword>
<dbReference type="InterPro" id="IPR010196">
    <property type="entry name" value="OSB_synthase_MenC1"/>
</dbReference>
<evidence type="ECO:0000313" key="7">
    <source>
        <dbReference type="Proteomes" id="UP000516404"/>
    </source>
</evidence>
<dbReference type="AlphaFoldDB" id="A0A7H2BEW8"/>
<dbReference type="SFLD" id="SFLDS00001">
    <property type="entry name" value="Enolase"/>
    <property type="match status" value="1"/>
</dbReference>
<dbReference type="UniPathway" id="UPA00079"/>
<evidence type="ECO:0000256" key="3">
    <source>
        <dbReference type="ARBA" id="ARBA00023239"/>
    </source>
</evidence>
<evidence type="ECO:0000256" key="4">
    <source>
        <dbReference type="HAMAP-Rule" id="MF_00470"/>
    </source>
</evidence>
<feature type="binding site" evidence="4">
    <location>
        <position position="145"/>
    </location>
    <ligand>
        <name>Mg(2+)</name>
        <dbReference type="ChEBI" id="CHEBI:18420"/>
    </ligand>
</feature>
<evidence type="ECO:0000256" key="1">
    <source>
        <dbReference type="ARBA" id="ARBA00022723"/>
    </source>
</evidence>
<dbReference type="Gene3D" id="3.20.20.120">
    <property type="entry name" value="Enolase-like C-terminal domain"/>
    <property type="match status" value="1"/>
</dbReference>
<evidence type="ECO:0000259" key="5">
    <source>
        <dbReference type="SMART" id="SM00922"/>
    </source>
</evidence>
<feature type="active site" description="Proton acceptor" evidence="4">
    <location>
        <position position="223"/>
    </location>
</feature>
<protein>
    <recommendedName>
        <fullName evidence="4">o-succinylbenzoate synthase</fullName>
        <shortName evidence="4">OSB synthase</shortName>
        <shortName evidence="4">OSBS</shortName>
        <ecNumber evidence="4">4.2.1.113</ecNumber>
    </recommendedName>
    <alternativeName>
        <fullName evidence="4">4-(2'-carboxyphenyl)-4-oxybutyric acid synthase</fullName>
    </alternativeName>
    <alternativeName>
        <fullName evidence="4">o-succinylbenzoic acid synthase</fullName>
    </alternativeName>
</protein>
<dbReference type="Pfam" id="PF13378">
    <property type="entry name" value="MR_MLE_C"/>
    <property type="match status" value="1"/>
</dbReference>
<dbReference type="InterPro" id="IPR029065">
    <property type="entry name" value="Enolase_C-like"/>
</dbReference>
<dbReference type="Proteomes" id="UP000516404">
    <property type="component" value="Chromosome"/>
</dbReference>
<dbReference type="RefSeq" id="WP_168614483.1">
    <property type="nucleotide sequence ID" value="NZ_BAAAOX010000012.1"/>
</dbReference>
<keyword evidence="1 4" id="KW-0479">Metal-binding</keyword>
<dbReference type="InterPro" id="IPR013342">
    <property type="entry name" value="Mandelate_racemase_C"/>
</dbReference>
<dbReference type="Pfam" id="PF18374">
    <property type="entry name" value="Enolase_like_N"/>
    <property type="match status" value="1"/>
</dbReference>
<dbReference type="PANTHER" id="PTHR48073">
    <property type="entry name" value="O-SUCCINYLBENZOATE SYNTHASE-RELATED"/>
    <property type="match status" value="1"/>
</dbReference>
<keyword evidence="4" id="KW-0474">Menaquinone biosynthesis</keyword>
<dbReference type="InterPro" id="IPR036849">
    <property type="entry name" value="Enolase-like_C_sf"/>
</dbReference>
<feature type="binding site" evidence="4">
    <location>
        <position position="199"/>
    </location>
    <ligand>
        <name>Mg(2+)</name>
        <dbReference type="ChEBI" id="CHEBI:18420"/>
    </ligand>
</feature>
<comment type="catalytic activity">
    <reaction evidence="4">
        <text>(1R,6R)-6-hydroxy-2-succinyl-cyclohexa-2,4-diene-1-carboxylate = 2-succinylbenzoate + H2O</text>
        <dbReference type="Rhea" id="RHEA:10196"/>
        <dbReference type="ChEBI" id="CHEBI:15377"/>
        <dbReference type="ChEBI" id="CHEBI:18325"/>
        <dbReference type="ChEBI" id="CHEBI:58689"/>
        <dbReference type="EC" id="4.2.1.113"/>
    </reaction>
</comment>
<sequence length="337" mass="36410">MTSANELVVPPLDDILSTLRVVSIPMKVKFRGVTYRESALIKGPAGWGEFAPFLEYQPAEASAWLKGALEAAWQGFPEPKRHEIPLNATVPAVGAHEVERVLSRYEGSIREVKVKVAEKGQTLSDDCARVAKVRELLPDAGIKVDANMGWDLPQAVESLTHLSEYDLLYAEQPVATIEGLAQVRAELREKGNSLLIAADESVRKAEDPLKVAQAKAADVLIIKAAPLGGIRSALRIVEKSGLPCVISSALETSIGISAGAALAASLPELPFGCGLGTVSLLDGDVTENSLVARDGMLPVRTVEPSQELLTRFSASDARVRWWRERIEHNYAHLVINN</sequence>
<comment type="cofactor">
    <cofactor evidence="4">
        <name>a divalent metal cation</name>
        <dbReference type="ChEBI" id="CHEBI:60240"/>
    </cofactor>
</comment>
<dbReference type="KEGG" id="rter:IDM49_02750"/>
<dbReference type="SFLD" id="SFLDG00180">
    <property type="entry name" value="muconate_cycloisomerase"/>
    <property type="match status" value="1"/>
</dbReference>
<evidence type="ECO:0000313" key="6">
    <source>
        <dbReference type="EMBL" id="QNV38214.1"/>
    </source>
</evidence>
<dbReference type="GO" id="GO:0043748">
    <property type="term" value="F:O-succinylbenzoate synthase activity"/>
    <property type="evidence" value="ECO:0007669"/>
    <property type="project" value="UniProtKB-EC"/>
</dbReference>
<accession>A0A7H2BEW8</accession>
<dbReference type="SMART" id="SM00922">
    <property type="entry name" value="MR_MLE"/>
    <property type="match status" value="1"/>
</dbReference>
<comment type="pathway">
    <text evidence="4">Quinol/quinone metabolism; menaquinone biosynthesis.</text>
</comment>
<keyword evidence="7" id="KW-1185">Reference proteome</keyword>
<dbReference type="SUPFAM" id="SSF51604">
    <property type="entry name" value="Enolase C-terminal domain-like"/>
    <property type="match status" value="1"/>
</dbReference>
<evidence type="ECO:0000256" key="2">
    <source>
        <dbReference type="ARBA" id="ARBA00022842"/>
    </source>
</evidence>
<reference evidence="6 7" key="1">
    <citation type="submission" date="2020-09" db="EMBL/GenBank/DDBJ databases">
        <title>Investigation of environmental microbes.</title>
        <authorList>
            <person name="Ou Y."/>
            <person name="Kang Q."/>
        </authorList>
    </citation>
    <scope>NUCLEOTIDE SEQUENCE [LARGE SCALE GENOMIC DNA]</scope>
    <source>
        <strain evidence="6 7">KJZ-14</strain>
    </source>
</reference>
<name>A0A7H2BEW8_9MICC</name>
<feature type="domain" description="Mandelate racemase/muconate lactonizing enzyme C-terminal" evidence="5">
    <location>
        <begin position="98"/>
        <end position="190"/>
    </location>
</feature>
<dbReference type="GO" id="GO:0000287">
    <property type="term" value="F:magnesium ion binding"/>
    <property type="evidence" value="ECO:0007669"/>
    <property type="project" value="UniProtKB-UniRule"/>
</dbReference>
<proteinExistence type="inferred from homology"/>
<dbReference type="NCBIfam" id="NF002782">
    <property type="entry name" value="PRK02901.1"/>
    <property type="match status" value="1"/>
</dbReference>
<dbReference type="UniPathway" id="UPA01057">
    <property type="reaction ID" value="UER00165"/>
</dbReference>
<comment type="similarity">
    <text evidence="4">Belongs to the mandelate racemase/muconate lactonizing enzyme family. MenC type 1 subfamily.</text>
</comment>
<comment type="pathway">
    <text evidence="4">Quinol/quinone metabolism; 1,4-dihydroxy-2-naphthoate biosynthesis; 1,4-dihydroxy-2-naphthoate from chorismate: step 4/7.</text>
</comment>
<dbReference type="EC" id="4.2.1.113" evidence="4"/>
<dbReference type="HAMAP" id="MF_00470">
    <property type="entry name" value="MenC_1"/>
    <property type="match status" value="1"/>
</dbReference>
<feature type="active site" description="Proton donor" evidence="4">
    <location>
        <position position="115"/>
    </location>
</feature>
<dbReference type="GO" id="GO:0009234">
    <property type="term" value="P:menaquinone biosynthetic process"/>
    <property type="evidence" value="ECO:0007669"/>
    <property type="project" value="UniProtKB-UniRule"/>
</dbReference>
<dbReference type="CDD" id="cd03320">
    <property type="entry name" value="OSBS"/>
    <property type="match status" value="1"/>
</dbReference>
<organism evidence="6 7">
    <name type="scientific">Rothia terrae</name>
    <dbReference type="NCBI Taxonomy" id="396015"/>
    <lineage>
        <taxon>Bacteria</taxon>
        <taxon>Bacillati</taxon>
        <taxon>Actinomycetota</taxon>
        <taxon>Actinomycetes</taxon>
        <taxon>Micrococcales</taxon>
        <taxon>Micrococcaceae</taxon>
        <taxon>Rothia</taxon>
    </lineage>
</organism>
<dbReference type="PANTHER" id="PTHR48073:SF2">
    <property type="entry name" value="O-SUCCINYLBENZOATE SYNTHASE"/>
    <property type="match status" value="1"/>
</dbReference>
<dbReference type="SFLD" id="SFLDF00009">
    <property type="entry name" value="o-succinylbenzoate_synthase"/>
    <property type="match status" value="1"/>
</dbReference>
<gene>
    <name evidence="4" type="primary">menC</name>
    <name evidence="6" type="ORF">IDM49_02750</name>
</gene>
<comment type="function">
    <text evidence="4">Converts 2-succinyl-6-hydroxy-2,4-cyclohexadiene-1-carboxylate (SHCHC) to 2-succinylbenzoate (OSB).</text>
</comment>